<keyword evidence="2" id="KW-0732">Signal</keyword>
<keyword evidence="4" id="KW-1185">Reference proteome</keyword>
<evidence type="ECO:0000313" key="4">
    <source>
        <dbReference type="Proteomes" id="UP001221686"/>
    </source>
</evidence>
<evidence type="ECO:0000313" key="3">
    <source>
        <dbReference type="EMBL" id="MDC0715417.1"/>
    </source>
</evidence>
<evidence type="ECO:0008006" key="5">
    <source>
        <dbReference type="Google" id="ProtNLM"/>
    </source>
</evidence>
<dbReference type="EMBL" id="JAQNDL010000001">
    <property type="protein sequence ID" value="MDC0715417.1"/>
    <property type="molecule type" value="Genomic_DNA"/>
</dbReference>
<feature type="region of interest" description="Disordered" evidence="1">
    <location>
        <begin position="20"/>
        <end position="73"/>
    </location>
</feature>
<dbReference type="RefSeq" id="WP_272083754.1">
    <property type="nucleotide sequence ID" value="NZ_JAQNDL010000001.1"/>
</dbReference>
<evidence type="ECO:0000256" key="1">
    <source>
        <dbReference type="SAM" id="MobiDB-lite"/>
    </source>
</evidence>
<dbReference type="PROSITE" id="PS51257">
    <property type="entry name" value="PROKAR_LIPOPROTEIN"/>
    <property type="match status" value="1"/>
</dbReference>
<feature type="compositionally biased region" description="Pro residues" evidence="1">
    <location>
        <begin position="57"/>
        <end position="73"/>
    </location>
</feature>
<dbReference type="Proteomes" id="UP001221686">
    <property type="component" value="Unassembled WGS sequence"/>
</dbReference>
<organism evidence="3 4">
    <name type="scientific">Nannocystis bainbridge</name>
    <dbReference type="NCBI Taxonomy" id="2995303"/>
    <lineage>
        <taxon>Bacteria</taxon>
        <taxon>Pseudomonadati</taxon>
        <taxon>Myxococcota</taxon>
        <taxon>Polyangia</taxon>
        <taxon>Nannocystales</taxon>
        <taxon>Nannocystaceae</taxon>
        <taxon>Nannocystis</taxon>
    </lineage>
</organism>
<comment type="caution">
    <text evidence="3">The sequence shown here is derived from an EMBL/GenBank/DDBJ whole genome shotgun (WGS) entry which is preliminary data.</text>
</comment>
<gene>
    <name evidence="3" type="ORF">POL25_00850</name>
</gene>
<protein>
    <recommendedName>
        <fullName evidence="5">Lipoprotein</fullName>
    </recommendedName>
</protein>
<evidence type="ECO:0000256" key="2">
    <source>
        <dbReference type="SAM" id="SignalP"/>
    </source>
</evidence>
<feature type="signal peptide" evidence="2">
    <location>
        <begin position="1"/>
        <end position="20"/>
    </location>
</feature>
<feature type="compositionally biased region" description="Basic and acidic residues" evidence="1">
    <location>
        <begin position="23"/>
        <end position="51"/>
    </location>
</feature>
<name>A0ABT5DP36_9BACT</name>
<sequence length="73" mass="7554">MKRLTWTLLALCLGFTAACAEQPGKKKEEDTKSEAKTVDGKKVDAKPEVKPADAAPAPAPEAAPAPAPAPEAK</sequence>
<accession>A0ABT5DP36</accession>
<feature type="chain" id="PRO_5045288914" description="Lipoprotein" evidence="2">
    <location>
        <begin position="21"/>
        <end position="73"/>
    </location>
</feature>
<reference evidence="3 4" key="1">
    <citation type="submission" date="2022-11" db="EMBL/GenBank/DDBJ databases">
        <title>Minimal conservation of predation-associated metabolite biosynthetic gene clusters underscores biosynthetic potential of Myxococcota including descriptions for ten novel species: Archangium lansinium sp. nov., Myxococcus landrumus sp. nov., Nannocystis bai.</title>
        <authorList>
            <person name="Ahearne A."/>
            <person name="Stevens C."/>
            <person name="Dowd S."/>
        </authorList>
    </citation>
    <scope>NUCLEOTIDE SEQUENCE [LARGE SCALE GENOMIC DNA]</scope>
    <source>
        <strain evidence="3 4">BB15-2</strain>
    </source>
</reference>
<proteinExistence type="predicted"/>